<feature type="compositionally biased region" description="Low complexity" evidence="1">
    <location>
        <begin position="137"/>
        <end position="154"/>
    </location>
</feature>
<feature type="region of interest" description="Disordered" evidence="1">
    <location>
        <begin position="1"/>
        <end position="55"/>
    </location>
</feature>
<dbReference type="AlphaFoldDB" id="A0AAN7HIT6"/>
<dbReference type="Proteomes" id="UP001303647">
    <property type="component" value="Unassembled WGS sequence"/>
</dbReference>
<feature type="compositionally biased region" description="Low complexity" evidence="1">
    <location>
        <begin position="90"/>
        <end position="102"/>
    </location>
</feature>
<feature type="region of interest" description="Disordered" evidence="1">
    <location>
        <begin position="72"/>
        <end position="160"/>
    </location>
</feature>
<reference evidence="2" key="1">
    <citation type="journal article" date="2023" name="Mol. Phylogenet. Evol.">
        <title>Genome-scale phylogeny and comparative genomics of the fungal order Sordariales.</title>
        <authorList>
            <person name="Hensen N."/>
            <person name="Bonometti L."/>
            <person name="Westerberg I."/>
            <person name="Brannstrom I.O."/>
            <person name="Guillou S."/>
            <person name="Cros-Aarteil S."/>
            <person name="Calhoun S."/>
            <person name="Haridas S."/>
            <person name="Kuo A."/>
            <person name="Mondo S."/>
            <person name="Pangilinan J."/>
            <person name="Riley R."/>
            <person name="LaButti K."/>
            <person name="Andreopoulos B."/>
            <person name="Lipzen A."/>
            <person name="Chen C."/>
            <person name="Yan M."/>
            <person name="Daum C."/>
            <person name="Ng V."/>
            <person name="Clum A."/>
            <person name="Steindorff A."/>
            <person name="Ohm R.A."/>
            <person name="Martin F."/>
            <person name="Silar P."/>
            <person name="Natvig D.O."/>
            <person name="Lalanne C."/>
            <person name="Gautier V."/>
            <person name="Ament-Velasquez S.L."/>
            <person name="Kruys A."/>
            <person name="Hutchinson M.I."/>
            <person name="Powell A.J."/>
            <person name="Barry K."/>
            <person name="Miller A.N."/>
            <person name="Grigoriev I.V."/>
            <person name="Debuchy R."/>
            <person name="Gladieux P."/>
            <person name="Hiltunen Thoren M."/>
            <person name="Johannesson H."/>
        </authorList>
    </citation>
    <scope>NUCLEOTIDE SEQUENCE</scope>
    <source>
        <strain evidence="2">CBS 359.72</strain>
    </source>
</reference>
<accession>A0AAN7HIT6</accession>
<keyword evidence="3" id="KW-1185">Reference proteome</keyword>
<evidence type="ECO:0000256" key="1">
    <source>
        <dbReference type="SAM" id="MobiDB-lite"/>
    </source>
</evidence>
<proteinExistence type="predicted"/>
<comment type="caution">
    <text evidence="2">The sequence shown here is derived from an EMBL/GenBank/DDBJ whole genome shotgun (WGS) entry which is preliminary data.</text>
</comment>
<reference evidence="2" key="2">
    <citation type="submission" date="2023-05" db="EMBL/GenBank/DDBJ databases">
        <authorList>
            <consortium name="Lawrence Berkeley National Laboratory"/>
            <person name="Steindorff A."/>
            <person name="Hensen N."/>
            <person name="Bonometti L."/>
            <person name="Westerberg I."/>
            <person name="Brannstrom I.O."/>
            <person name="Guillou S."/>
            <person name="Cros-Aarteil S."/>
            <person name="Calhoun S."/>
            <person name="Haridas S."/>
            <person name="Kuo A."/>
            <person name="Mondo S."/>
            <person name="Pangilinan J."/>
            <person name="Riley R."/>
            <person name="Labutti K."/>
            <person name="Andreopoulos B."/>
            <person name="Lipzen A."/>
            <person name="Chen C."/>
            <person name="Yanf M."/>
            <person name="Daum C."/>
            <person name="Ng V."/>
            <person name="Clum A."/>
            <person name="Ohm R."/>
            <person name="Martin F."/>
            <person name="Silar P."/>
            <person name="Natvig D."/>
            <person name="Lalanne C."/>
            <person name="Gautier V."/>
            <person name="Ament-Velasquez S.L."/>
            <person name="Kruys A."/>
            <person name="Hutchinson M.I."/>
            <person name="Powell A.J."/>
            <person name="Barry K."/>
            <person name="Miller A.N."/>
            <person name="Grigoriev I.V."/>
            <person name="Debuchy R."/>
            <person name="Gladieux P."/>
            <person name="Thoren M.H."/>
            <person name="Johannesson H."/>
        </authorList>
    </citation>
    <scope>NUCLEOTIDE SEQUENCE</scope>
    <source>
        <strain evidence="2">CBS 359.72</strain>
    </source>
</reference>
<name>A0AAN7HIT6_9PEZI</name>
<sequence>MAAMSHLSHLAAIDRPDSRMSLARSDTTYHSFQDIDLPEPEVPSGPGQKPTVCPPPVLSCAKEELPLVVAREMRRQDSGYESIAPREESSSPCPCPERTSSPVSIASSTRRRRTRPPHHRSSRSGPVSYRSRNGRHSTSPPGSSRSISSPPQQSVTYFHFPDFTSSDPALIEPVGPATDQQHQHQITTSKDLATTSTFALQPQESSVYPLPPQTTHYWTSDRTRRLEYAAIDAASKGVRGWVMRHVVPDCFVPQSKRRIGFEDDRGSVVRYRLELDAEEPEPVEKPESVKIKGWRGWWFSMRRR</sequence>
<feature type="compositionally biased region" description="Basic and acidic residues" evidence="1">
    <location>
        <begin position="72"/>
        <end position="89"/>
    </location>
</feature>
<dbReference type="EMBL" id="MU857800">
    <property type="protein sequence ID" value="KAK4243590.1"/>
    <property type="molecule type" value="Genomic_DNA"/>
</dbReference>
<evidence type="ECO:0000313" key="2">
    <source>
        <dbReference type="EMBL" id="KAK4243590.1"/>
    </source>
</evidence>
<gene>
    <name evidence="2" type="ORF">C7999DRAFT_44631</name>
</gene>
<organism evidence="2 3">
    <name type="scientific">Corynascus novoguineensis</name>
    <dbReference type="NCBI Taxonomy" id="1126955"/>
    <lineage>
        <taxon>Eukaryota</taxon>
        <taxon>Fungi</taxon>
        <taxon>Dikarya</taxon>
        <taxon>Ascomycota</taxon>
        <taxon>Pezizomycotina</taxon>
        <taxon>Sordariomycetes</taxon>
        <taxon>Sordariomycetidae</taxon>
        <taxon>Sordariales</taxon>
        <taxon>Chaetomiaceae</taxon>
        <taxon>Corynascus</taxon>
    </lineage>
</organism>
<protein>
    <submittedName>
        <fullName evidence="2">Uncharacterized protein</fullName>
    </submittedName>
</protein>
<evidence type="ECO:0000313" key="3">
    <source>
        <dbReference type="Proteomes" id="UP001303647"/>
    </source>
</evidence>
<feature type="compositionally biased region" description="Basic residues" evidence="1">
    <location>
        <begin position="109"/>
        <end position="122"/>
    </location>
</feature>